<comment type="caution">
    <text evidence="7">The sequence shown here is derived from an EMBL/GenBank/DDBJ whole genome shotgun (WGS) entry which is preliminary data.</text>
</comment>
<name>A0ABR4FII6_9EURO</name>
<feature type="transmembrane region" description="Helical" evidence="6">
    <location>
        <begin position="290"/>
        <end position="312"/>
    </location>
</feature>
<dbReference type="CDD" id="cd12829">
    <property type="entry name" value="Alr1p-like"/>
    <property type="match status" value="1"/>
</dbReference>
<evidence type="ECO:0000313" key="8">
    <source>
        <dbReference type="Proteomes" id="UP001610563"/>
    </source>
</evidence>
<sequence>MSPESILRFTLLSSPLKELRKASSWEELGMMQLNGDEQHEGKTWWLDVCDATEQDVNDVARCLSMHPLTVEDIVIQEPRQKIETFPNYYLIVVRTLSTIAENGRSEMAQDTTQSLTPITPSMLYILVFSHGTVTFSTSGCEHTSRVRSRISRLHDPSVLSSDWICYALLDDVIDSFQPHMQSASRESESIQDEIFIARDDDMTPLMLRIYNIRKRINHLTHSLSGKSDVLNGFVKRWDLIVYLSDVQDHLVTILGELAHLDEITGRLQSNFLAQTSVNNMRLSVRLNSGLSKVTVLATIFVPLHMVTGLFGMNVTVPGQDVESLTWFFAIVGVFIAIIIVACFVFVRMRLL</sequence>
<dbReference type="InterPro" id="IPR044089">
    <property type="entry name" value="Alr1-like"/>
</dbReference>
<evidence type="ECO:0000256" key="4">
    <source>
        <dbReference type="ARBA" id="ARBA00022989"/>
    </source>
</evidence>
<comment type="subcellular location">
    <subcellularLocation>
        <location evidence="1">Membrane</location>
        <topology evidence="1">Multi-pass membrane protein</topology>
    </subcellularLocation>
</comment>
<evidence type="ECO:0000256" key="6">
    <source>
        <dbReference type="SAM" id="Phobius"/>
    </source>
</evidence>
<dbReference type="Gene3D" id="1.20.58.340">
    <property type="entry name" value="Magnesium transport protein CorA, transmembrane region"/>
    <property type="match status" value="2"/>
</dbReference>
<keyword evidence="5 6" id="KW-0472">Membrane</keyword>
<evidence type="ECO:0000256" key="1">
    <source>
        <dbReference type="ARBA" id="ARBA00004141"/>
    </source>
</evidence>
<gene>
    <name evidence="7" type="ORF">BJX66DRAFT_330851</name>
</gene>
<dbReference type="SUPFAM" id="SSF143865">
    <property type="entry name" value="CorA soluble domain-like"/>
    <property type="match status" value="1"/>
</dbReference>
<evidence type="ECO:0000313" key="7">
    <source>
        <dbReference type="EMBL" id="KAL2783059.1"/>
    </source>
</evidence>
<organism evidence="7 8">
    <name type="scientific">Aspergillus keveii</name>
    <dbReference type="NCBI Taxonomy" id="714993"/>
    <lineage>
        <taxon>Eukaryota</taxon>
        <taxon>Fungi</taxon>
        <taxon>Dikarya</taxon>
        <taxon>Ascomycota</taxon>
        <taxon>Pezizomycotina</taxon>
        <taxon>Eurotiomycetes</taxon>
        <taxon>Eurotiomycetidae</taxon>
        <taxon>Eurotiales</taxon>
        <taxon>Aspergillaceae</taxon>
        <taxon>Aspergillus</taxon>
        <taxon>Aspergillus subgen. Nidulantes</taxon>
    </lineage>
</organism>
<dbReference type="EMBL" id="JBFTWV010000275">
    <property type="protein sequence ID" value="KAL2783059.1"/>
    <property type="molecule type" value="Genomic_DNA"/>
</dbReference>
<dbReference type="SUPFAM" id="SSF144083">
    <property type="entry name" value="Magnesium transport protein CorA, transmembrane region"/>
    <property type="match status" value="1"/>
</dbReference>
<evidence type="ECO:0000256" key="3">
    <source>
        <dbReference type="ARBA" id="ARBA00022692"/>
    </source>
</evidence>
<evidence type="ECO:0000256" key="5">
    <source>
        <dbReference type="ARBA" id="ARBA00023136"/>
    </source>
</evidence>
<evidence type="ECO:0008006" key="9">
    <source>
        <dbReference type="Google" id="ProtNLM"/>
    </source>
</evidence>
<keyword evidence="4 6" id="KW-1133">Transmembrane helix</keyword>
<protein>
    <recommendedName>
        <fullName evidence="9">CorA family metal ion transporter</fullName>
    </recommendedName>
</protein>
<feature type="transmembrane region" description="Helical" evidence="6">
    <location>
        <begin position="324"/>
        <end position="346"/>
    </location>
</feature>
<dbReference type="InterPro" id="IPR045861">
    <property type="entry name" value="CorA_cytoplasmic_dom"/>
</dbReference>
<proteinExistence type="inferred from homology"/>
<accession>A0ABR4FII6</accession>
<keyword evidence="3 6" id="KW-0812">Transmembrane</keyword>
<evidence type="ECO:0000256" key="2">
    <source>
        <dbReference type="ARBA" id="ARBA00009765"/>
    </source>
</evidence>
<reference evidence="7 8" key="1">
    <citation type="submission" date="2024-07" db="EMBL/GenBank/DDBJ databases">
        <title>Section-level genome sequencing and comparative genomics of Aspergillus sections Usti and Cavernicolus.</title>
        <authorList>
            <consortium name="Lawrence Berkeley National Laboratory"/>
            <person name="Nybo J.L."/>
            <person name="Vesth T.C."/>
            <person name="Theobald S."/>
            <person name="Frisvad J.C."/>
            <person name="Larsen T.O."/>
            <person name="Kjaerboelling I."/>
            <person name="Rothschild-Mancinelli K."/>
            <person name="Lyhne E.K."/>
            <person name="Kogle M.E."/>
            <person name="Barry K."/>
            <person name="Clum A."/>
            <person name="Na H."/>
            <person name="Ledsgaard L."/>
            <person name="Lin J."/>
            <person name="Lipzen A."/>
            <person name="Kuo A."/>
            <person name="Riley R."/>
            <person name="Mondo S."/>
            <person name="Labutti K."/>
            <person name="Haridas S."/>
            <person name="Pangalinan J."/>
            <person name="Salamov A.A."/>
            <person name="Simmons B.A."/>
            <person name="Magnuson J.K."/>
            <person name="Chen J."/>
            <person name="Drula E."/>
            <person name="Henrissat B."/>
            <person name="Wiebenga A."/>
            <person name="Lubbers R.J."/>
            <person name="Gomes A.C."/>
            <person name="Makela M.R."/>
            <person name="Stajich J."/>
            <person name="Grigoriev I.V."/>
            <person name="Mortensen U.H."/>
            <person name="De Vries R.P."/>
            <person name="Baker S.E."/>
            <person name="Andersen M.R."/>
        </authorList>
    </citation>
    <scope>NUCLEOTIDE SEQUENCE [LARGE SCALE GENOMIC DNA]</scope>
    <source>
        <strain evidence="7 8">CBS 209.92</strain>
    </source>
</reference>
<dbReference type="Pfam" id="PF01544">
    <property type="entry name" value="CorA"/>
    <property type="match status" value="1"/>
</dbReference>
<comment type="similarity">
    <text evidence="2">Belongs to the CorA metal ion transporter (MIT) (TC 1.A.35) family.</text>
</comment>
<dbReference type="Proteomes" id="UP001610563">
    <property type="component" value="Unassembled WGS sequence"/>
</dbReference>
<dbReference type="PANTHER" id="PTHR21535:SF55">
    <property type="entry name" value="MAGNESIUM TRANSPORTER ALR1-RELATED"/>
    <property type="match status" value="1"/>
</dbReference>
<keyword evidence="8" id="KW-1185">Reference proteome</keyword>
<dbReference type="InterPro" id="IPR045863">
    <property type="entry name" value="CorA_TM1_TM2"/>
</dbReference>
<dbReference type="PANTHER" id="PTHR21535">
    <property type="entry name" value="MAGNESIUM AND COBALT TRANSPORT PROTEIN/MITOCHONDRIAL IMPORT INNER MEMBRANE TRANSLOCASE SUBUNIT TIM8"/>
    <property type="match status" value="1"/>
</dbReference>
<dbReference type="Gene3D" id="3.30.460.20">
    <property type="entry name" value="CorA soluble domain-like"/>
    <property type="match status" value="1"/>
</dbReference>
<dbReference type="InterPro" id="IPR002523">
    <property type="entry name" value="MgTranspt_CorA/ZnTranspt_ZntB"/>
</dbReference>